<name>A0A545UMI9_9HYPO</name>
<feature type="repeat" description="TPR" evidence="3">
    <location>
        <begin position="686"/>
        <end position="719"/>
    </location>
</feature>
<feature type="compositionally biased region" description="Basic and acidic residues" evidence="4">
    <location>
        <begin position="445"/>
        <end position="454"/>
    </location>
</feature>
<keyword evidence="1" id="KW-0677">Repeat</keyword>
<accession>A0A545UMI9</accession>
<dbReference type="PANTHER" id="PTHR16193">
    <property type="entry name" value="TETRATRICOPEPTIDE REPEAT PROTEIN 27"/>
    <property type="match status" value="1"/>
</dbReference>
<evidence type="ECO:0000313" key="5">
    <source>
        <dbReference type="EMBL" id="TQV90672.1"/>
    </source>
</evidence>
<proteinExistence type="predicted"/>
<feature type="region of interest" description="Disordered" evidence="4">
    <location>
        <begin position="750"/>
        <end position="788"/>
    </location>
</feature>
<keyword evidence="2 3" id="KW-0802">TPR repeat</keyword>
<dbReference type="PANTHER" id="PTHR16193:SF0">
    <property type="entry name" value="TETRATRICOPEPTIDE REPEAT PROTEIN 27"/>
    <property type="match status" value="1"/>
</dbReference>
<dbReference type="STRING" id="43265.A0A545UMI9"/>
<dbReference type="SUPFAM" id="SSF48452">
    <property type="entry name" value="TPR-like"/>
    <property type="match status" value="1"/>
</dbReference>
<feature type="region of interest" description="Disordered" evidence="4">
    <location>
        <begin position="329"/>
        <end position="351"/>
    </location>
</feature>
<dbReference type="InterPro" id="IPR011990">
    <property type="entry name" value="TPR-like_helical_dom_sf"/>
</dbReference>
<evidence type="ECO:0000256" key="4">
    <source>
        <dbReference type="SAM" id="MobiDB-lite"/>
    </source>
</evidence>
<evidence type="ECO:0000256" key="3">
    <source>
        <dbReference type="PROSITE-ProRule" id="PRU00339"/>
    </source>
</evidence>
<evidence type="ECO:0000256" key="1">
    <source>
        <dbReference type="ARBA" id="ARBA00022737"/>
    </source>
</evidence>
<dbReference type="InterPro" id="IPR019734">
    <property type="entry name" value="TPR_rpt"/>
</dbReference>
<dbReference type="Proteomes" id="UP000315783">
    <property type="component" value="Unassembled WGS sequence"/>
</dbReference>
<comment type="caution">
    <text evidence="5">The sequence shown here is derived from an EMBL/GenBank/DDBJ whole genome shotgun (WGS) entry which is preliminary data.</text>
</comment>
<dbReference type="EMBL" id="SPUK01000024">
    <property type="protein sequence ID" value="TQV90672.1"/>
    <property type="molecule type" value="Genomic_DNA"/>
</dbReference>
<dbReference type="SMART" id="SM00028">
    <property type="entry name" value="TPR"/>
    <property type="match status" value="4"/>
</dbReference>
<keyword evidence="6" id="KW-1185">Reference proteome</keyword>
<dbReference type="InterPro" id="IPR044244">
    <property type="entry name" value="TTC27/Emw1"/>
</dbReference>
<feature type="region of interest" description="Disordered" evidence="4">
    <location>
        <begin position="440"/>
        <end position="487"/>
    </location>
</feature>
<organism evidence="5 6">
    <name type="scientific">Cordyceps javanica</name>
    <dbReference type="NCBI Taxonomy" id="43265"/>
    <lineage>
        <taxon>Eukaryota</taxon>
        <taxon>Fungi</taxon>
        <taxon>Dikarya</taxon>
        <taxon>Ascomycota</taxon>
        <taxon>Pezizomycotina</taxon>
        <taxon>Sordariomycetes</taxon>
        <taxon>Hypocreomycetidae</taxon>
        <taxon>Hypocreales</taxon>
        <taxon>Cordycipitaceae</taxon>
        <taxon>Cordyceps</taxon>
    </lineage>
</organism>
<gene>
    <name evidence="5" type="ORF">IF1G_10624</name>
</gene>
<protein>
    <submittedName>
        <fullName evidence="5">TPR repeat-containing protein</fullName>
    </submittedName>
</protein>
<evidence type="ECO:0000256" key="2">
    <source>
        <dbReference type="ARBA" id="ARBA00022803"/>
    </source>
</evidence>
<dbReference type="Gene3D" id="1.25.40.10">
    <property type="entry name" value="Tetratricopeptide repeat domain"/>
    <property type="match status" value="1"/>
</dbReference>
<sequence length="1026" mass="112145">MASTTHDAATQLAAHPAAQALIQELFQPASDAQQAPNVAQTTKEIQNAFKIGLAALNTFLQINVTGPVPSRQPMTEIESKFLRAFKPVSQETTSSASAVTPIIQMRRDCVKQLEIDGVSPYSHIPSIELFCLARHVFTKTLSAPTDDVVQLHESDQEKYSISWARLRIHVWHYKLIAQPSLGGSTFTKSSNWIELPSLATQITDSMHAVRSRVLSEDVWSDQEAWSVHDQVQFLLEAANNNILLGRVDKAKELIEEATKTNSFSYVLSGALGKRTKFQEKDISQLVVLALSQSQETITQADEEGDDSKPQALQLNDDTLLEDIQFAKEKDKSEANSTELPENLANLRPDDQPQLSPLDQIALLTEATIKDTFSPADTLTAEEILPFATRVLADKSTNWQIYTQALLVRSRIEVHRSRTLERGVLQMQAVADQVLTDTTFSGEEVTESRKEKDDIESTTAADVPSIQVSAPGHHTGDEAAPASGAPTSFFPAAKATESASADLRLRYIHALSTPPRWHLEAELAYAWAGAGSLVSALEIFKRLRLWAEVALCLASAGAMDDEGGRGSGGEAKAKGIVRWQLFNKTGADAASKSDPDDEVAVEDITSLKADDFAGPERSPAPSNAPRLLCILGDLENNASFYERAWEVSGHRYGRAQRSLAEHYLREKDLERAHGAYKKATTVNRLDPDMWSRLGDISLRLGRFEDAAEAFNRAIGSATGDLGGEDAKTWSNLGTALWSLYSEVLNAQKQEKADAATANEAAPVQPDEDEDDTGAVAASPGRKPETSKDPEKLLAQALHAYKMGATAAHDNWRIWENVVTLACRMRPPAIAEIIAATRQILRIRQTEDAVNAPVIGALLQEEVLHKEKDSGTGIYEPPRGTPERLVARVIEEDIVPLITRRAELWSLVGKLRGWRRDYAGAIDAYEKAWRAAVGASGSGLLPGGDSTAAGGADWTEDEAAFLNVVSRTDELVSVLETWGEEVKDVGAKWRGKARSAVRSVMGRGKTNWEGTEGWTMLEALMEGLKVNK</sequence>
<evidence type="ECO:0000313" key="6">
    <source>
        <dbReference type="Proteomes" id="UP000315783"/>
    </source>
</evidence>
<dbReference type="Pfam" id="PF13432">
    <property type="entry name" value="TPR_16"/>
    <property type="match status" value="1"/>
</dbReference>
<dbReference type="AlphaFoldDB" id="A0A545UMI9"/>
<dbReference type="PROSITE" id="PS50005">
    <property type="entry name" value="TPR"/>
    <property type="match status" value="1"/>
</dbReference>
<dbReference type="OrthoDB" id="1936594at2759"/>
<reference evidence="5 6" key="1">
    <citation type="journal article" date="2019" name="Appl. Microbiol. Biotechnol.">
        <title>Genome sequence of Isaria javanica and comparative genome analysis insights into family S53 peptidase evolution in fungal entomopathogens.</title>
        <authorList>
            <person name="Lin R."/>
            <person name="Zhang X."/>
            <person name="Xin B."/>
            <person name="Zou M."/>
            <person name="Gao Y."/>
            <person name="Qin F."/>
            <person name="Hu Q."/>
            <person name="Xie B."/>
            <person name="Cheng X."/>
        </authorList>
    </citation>
    <scope>NUCLEOTIDE SEQUENCE [LARGE SCALE GENOMIC DNA]</scope>
    <source>
        <strain evidence="5 6">IJ1G</strain>
    </source>
</reference>